<proteinExistence type="predicted"/>
<organism evidence="2">
    <name type="scientific">Caldithrix abyssi</name>
    <dbReference type="NCBI Taxonomy" id="187145"/>
    <lineage>
        <taxon>Bacteria</taxon>
        <taxon>Pseudomonadati</taxon>
        <taxon>Calditrichota</taxon>
        <taxon>Calditrichia</taxon>
        <taxon>Calditrichales</taxon>
        <taxon>Calditrichaceae</taxon>
        <taxon>Caldithrix</taxon>
    </lineage>
</organism>
<dbReference type="InterPro" id="IPR030959">
    <property type="entry name" value="GWxTD_dom"/>
</dbReference>
<evidence type="ECO:0000259" key="1">
    <source>
        <dbReference type="Pfam" id="PF20094"/>
    </source>
</evidence>
<dbReference type="EMBL" id="DRQG01000149">
    <property type="protein sequence ID" value="HGY57226.1"/>
    <property type="molecule type" value="Genomic_DNA"/>
</dbReference>
<dbReference type="AlphaFoldDB" id="A0A7V4WX68"/>
<dbReference type="NCBIfam" id="TIGR04514">
    <property type="entry name" value="GWxTD_dom"/>
    <property type="match status" value="1"/>
</dbReference>
<feature type="domain" description="GWxTD" evidence="1">
    <location>
        <begin position="290"/>
        <end position="384"/>
    </location>
</feature>
<protein>
    <submittedName>
        <fullName evidence="2">GWxTD domain-containing protein</fullName>
    </submittedName>
</protein>
<accession>A0A7V4WX68</accession>
<dbReference type="Pfam" id="PF20094">
    <property type="entry name" value="GWxTD_dom"/>
    <property type="match status" value="1"/>
</dbReference>
<dbReference type="Proteomes" id="UP000885779">
    <property type="component" value="Unassembled WGS sequence"/>
</dbReference>
<reference evidence="2" key="1">
    <citation type="journal article" date="2020" name="mSystems">
        <title>Genome- and Community-Level Interaction Insights into Carbon Utilization and Element Cycling Functions of Hydrothermarchaeota in Hydrothermal Sediment.</title>
        <authorList>
            <person name="Zhou Z."/>
            <person name="Liu Y."/>
            <person name="Xu W."/>
            <person name="Pan J."/>
            <person name="Luo Z.H."/>
            <person name="Li M."/>
        </authorList>
    </citation>
    <scope>NUCLEOTIDE SEQUENCE [LARGE SCALE GENOMIC DNA]</scope>
    <source>
        <strain evidence="2">HyVt-577</strain>
    </source>
</reference>
<comment type="caution">
    <text evidence="2">The sequence shown here is derived from an EMBL/GenBank/DDBJ whole genome shotgun (WGS) entry which is preliminary data.</text>
</comment>
<gene>
    <name evidence="2" type="ORF">ENK44_16070</name>
</gene>
<evidence type="ECO:0000313" key="2">
    <source>
        <dbReference type="EMBL" id="HGY57226.1"/>
    </source>
</evidence>
<sequence length="428" mass="50441">MPVKIIIKIIFILLVFIIRNLFAQYYEKAPQSGIGSPYFELIVQNQFDETNYGHKLLILAQFLYDDIDFIKSDTSGYDGEIELLLAVYDENNRAVSNTTLDKKINVKDFKLTNSRDEQFIMQAQLSVPSGEYTLLARSTDLHSNKSIQRKIQLHLQEYKDSRLKLGAIMFLKDVVVDSANTIVEMDPTFGNNFTLRKGYFYINYSLYCKEVPAKVSITYKMEDEEEEIAWDTTVVVQVDSKVSSHLFRIDRSKLKRNKYRLIVVAQMDDFSTETSKFFSFYWSEVPYTDEDIDKALRQMTYILEEDTLEKYLEASLPEKQAFFKRFWAARDPDPSTAVNELKNEYYKRVNFANRNFSAMGLEGWLTDRGRILIKFGFPDDIERHPFDMNSKPYVVWRYYSLRKVFVFVDRTGFGDYQLHPDYLDMEYR</sequence>
<name>A0A7V4WX68_CALAY</name>